<comment type="catalytic activity">
    <reaction evidence="23">
        <text>1-(9Z-octadecenoyl)-glycerol + H2O = glycerol + (9Z)-octadecenoate + H(+)</text>
        <dbReference type="Rhea" id="RHEA:38487"/>
        <dbReference type="ChEBI" id="CHEBI:15377"/>
        <dbReference type="ChEBI" id="CHEBI:15378"/>
        <dbReference type="ChEBI" id="CHEBI:17754"/>
        <dbReference type="ChEBI" id="CHEBI:30823"/>
        <dbReference type="ChEBI" id="CHEBI:75342"/>
    </reaction>
    <physiologicalReaction direction="left-to-right" evidence="23">
        <dbReference type="Rhea" id="RHEA:38488"/>
    </physiologicalReaction>
</comment>
<sequence length="548" mass="62564">MEGTRAYVLLTVAVFLQVASGVNDYDGQWRSVVRTANASHRLGDRWTRNVQFAGSPDEAGYGLGAESVVEVLVKNRGESWSIGGDKSLDEGILTLTNLMRKYNPDVKGFSVGAKWISEEDAGFNVAFGGHESRDMPADAHELIQRLQQSNDEGKIDFQKDWKMTTLLIGGNDMCDYCKDRQLRSAEKYAENIKQALDLLQKHVPRMLVQVVVMKMCECALLSETRRELRPLQVQYYEALKQLIEESGRYDQKDDFTVVLQPFMRDWRPPMNANGRIDRTYFSVDCFHPGRKMHRSMAYMLWNNMCTNCVPAMFRSLQQWGTLLPIGGDKSLDEGILTLTNIIRKFNPKVKGFSTGATLVAEEDAWLNVAVGGYKASDMPGDAIKLIHRLERSNDDGKIDYKNDWKLTTLFVGGNDLCDYCKEKQVRSPEMYAENIKQALDLLQKHVPRMLVQVVVMFDVTPVRFLQHGIFCSILQTKMCECALDHNTRPELRPVQLQYYEALKELIEDSGRYDQKEDFTVVLQPFMRDMALPLDSAPYIYTNKNSKQT</sequence>
<evidence type="ECO:0000256" key="18">
    <source>
        <dbReference type="ARBA" id="ARBA00031485"/>
    </source>
</evidence>
<comment type="catalytic activity">
    <reaction evidence="36">
        <text>1-hexadecanoyl-2-(9Z-octadecenoyl)-sn-glycero-3-phosphocholine + H2O = 1-hexadecanoyl-sn-glycero-3-phosphocholine + (9Z)-octadecenoate + H(+)</text>
        <dbReference type="Rhea" id="RHEA:38779"/>
        <dbReference type="ChEBI" id="CHEBI:15377"/>
        <dbReference type="ChEBI" id="CHEBI:15378"/>
        <dbReference type="ChEBI" id="CHEBI:30823"/>
        <dbReference type="ChEBI" id="CHEBI:72998"/>
        <dbReference type="ChEBI" id="CHEBI:73001"/>
    </reaction>
    <physiologicalReaction direction="left-to-right" evidence="36">
        <dbReference type="Rhea" id="RHEA:38780"/>
    </physiologicalReaction>
</comment>
<dbReference type="InterPro" id="IPR035547">
    <property type="entry name" value="Phospholipase_B"/>
</dbReference>
<comment type="catalytic activity">
    <reaction evidence="39">
        <text>1-hexadecanoyl-2-(9Z)-octadecenoyl-3-octadecanoyl-sn-glycerol + H2O = 1-hexadecanoyl-3-octadecanoyl-sn-glycerol + (9Z)-octadecenoate + H(+)</text>
        <dbReference type="Rhea" id="RHEA:41103"/>
        <dbReference type="ChEBI" id="CHEBI:15377"/>
        <dbReference type="ChEBI" id="CHEBI:15378"/>
        <dbReference type="ChEBI" id="CHEBI:30823"/>
        <dbReference type="ChEBI" id="CHEBI:77623"/>
        <dbReference type="ChEBI" id="CHEBI:77624"/>
    </reaction>
    <physiologicalReaction direction="left-to-right" evidence="39">
        <dbReference type="Rhea" id="RHEA:41104"/>
    </physiologicalReaction>
</comment>
<evidence type="ECO:0000256" key="23">
    <source>
        <dbReference type="ARBA" id="ARBA00047438"/>
    </source>
</evidence>
<dbReference type="Proteomes" id="UP001209878">
    <property type="component" value="Unassembled WGS sequence"/>
</dbReference>
<comment type="catalytic activity">
    <reaction evidence="14">
        <text>1-hexadecanoyl-2-(9Z,12Z-octadecadienoyl)-sn-glycero-3-phosphocholine + H2O = (9Z,12Z)-octadecadienoate + 1-hexadecanoyl-sn-glycero-3-phosphocholine + H(+)</text>
        <dbReference type="Rhea" id="RHEA:40811"/>
        <dbReference type="ChEBI" id="CHEBI:15377"/>
        <dbReference type="ChEBI" id="CHEBI:15378"/>
        <dbReference type="ChEBI" id="CHEBI:30245"/>
        <dbReference type="ChEBI" id="CHEBI:72998"/>
        <dbReference type="ChEBI" id="CHEBI:73002"/>
    </reaction>
    <physiologicalReaction direction="left-to-right" evidence="14">
        <dbReference type="Rhea" id="RHEA:40812"/>
    </physiologicalReaction>
</comment>
<keyword evidence="12" id="KW-0325">Glycoprotein</keyword>
<evidence type="ECO:0000256" key="1">
    <source>
        <dbReference type="ARBA" id="ARBA00004247"/>
    </source>
</evidence>
<accession>A0AAD9NTY3</accession>
<dbReference type="PANTHER" id="PTHR21325:SF31">
    <property type="entry name" value="GH22081P-RELATED"/>
    <property type="match status" value="1"/>
</dbReference>
<evidence type="ECO:0000256" key="11">
    <source>
        <dbReference type="ARBA" id="ARBA00023136"/>
    </source>
</evidence>
<evidence type="ECO:0000313" key="44">
    <source>
        <dbReference type="EMBL" id="KAK2180581.1"/>
    </source>
</evidence>
<comment type="subcellular location">
    <subcellularLocation>
        <location evidence="1">Apical cell membrane</location>
        <topology evidence="1">Single-pass type I membrane protein</topology>
    </subcellularLocation>
</comment>
<protein>
    <recommendedName>
        <fullName evidence="3">Phospholipase B1, membrane-associated</fullName>
    </recommendedName>
    <alternativeName>
        <fullName evidence="16">Lysophospholipase</fullName>
    </alternativeName>
    <alternativeName>
        <fullName evidence="17">Phospholipase A2</fullName>
    </alternativeName>
    <alternativeName>
        <fullName evidence="19">Phospholipase B/lipase</fullName>
    </alternativeName>
    <alternativeName>
        <fullName evidence="18">Triacylglycerol lipase</fullName>
    </alternativeName>
</protein>
<dbReference type="GO" id="GO:0004623">
    <property type="term" value="F:phospholipase A2 activity"/>
    <property type="evidence" value="ECO:0007669"/>
    <property type="project" value="UniProtKB-EC"/>
</dbReference>
<evidence type="ECO:0000256" key="7">
    <source>
        <dbReference type="ARBA" id="ARBA00022737"/>
    </source>
</evidence>
<dbReference type="GO" id="GO:0050253">
    <property type="term" value="F:retinyl-palmitate esterase activity"/>
    <property type="evidence" value="ECO:0007669"/>
    <property type="project" value="TreeGrafter"/>
</dbReference>
<evidence type="ECO:0000256" key="22">
    <source>
        <dbReference type="ARBA" id="ARBA00047363"/>
    </source>
</evidence>
<comment type="catalytic activity">
    <reaction evidence="15">
        <text>a 1,2-diacyl-sn-glycero-3-phosphocholine + H2O = a 1-acyl-sn-glycero-3-phosphocholine + a fatty acid + H(+)</text>
        <dbReference type="Rhea" id="RHEA:15801"/>
        <dbReference type="ChEBI" id="CHEBI:15377"/>
        <dbReference type="ChEBI" id="CHEBI:15378"/>
        <dbReference type="ChEBI" id="CHEBI:28868"/>
        <dbReference type="ChEBI" id="CHEBI:57643"/>
        <dbReference type="ChEBI" id="CHEBI:58168"/>
        <dbReference type="EC" id="3.1.1.4"/>
    </reaction>
    <physiologicalReaction direction="left-to-right" evidence="15">
        <dbReference type="Rhea" id="RHEA:15802"/>
    </physiologicalReaction>
</comment>
<evidence type="ECO:0000256" key="14">
    <source>
        <dbReference type="ARBA" id="ARBA00023408"/>
    </source>
</evidence>
<evidence type="ECO:0000256" key="29">
    <source>
        <dbReference type="ARBA" id="ARBA00048227"/>
    </source>
</evidence>
<gene>
    <name evidence="44" type="ORF">NP493_437g04011</name>
</gene>
<evidence type="ECO:0000256" key="43">
    <source>
        <dbReference type="SAM" id="SignalP"/>
    </source>
</evidence>
<dbReference type="FunFam" id="3.40.50.1110:FF:000005">
    <property type="entry name" value="Phospholipase B1"/>
    <property type="match status" value="1"/>
</dbReference>
<dbReference type="PANTHER" id="PTHR21325">
    <property type="entry name" value="PHOSPHOLIPASE B, PLB1"/>
    <property type="match status" value="1"/>
</dbReference>
<evidence type="ECO:0000256" key="15">
    <source>
        <dbReference type="ARBA" id="ARBA00023422"/>
    </source>
</evidence>
<dbReference type="Gene3D" id="3.40.50.1110">
    <property type="entry name" value="SGNH hydrolase"/>
    <property type="match status" value="2"/>
</dbReference>
<comment type="catalytic activity">
    <reaction evidence="37">
        <text>1,3-dihexadecanoyl-2-(9Z-octadecenoyl)glycerol + H2O = 1,3-dihexadecanoylglycerol + (9Z)-octadecenoate + H(+)</text>
        <dbReference type="Rhea" id="RHEA:40983"/>
        <dbReference type="ChEBI" id="CHEBI:15377"/>
        <dbReference type="ChEBI" id="CHEBI:15378"/>
        <dbReference type="ChEBI" id="CHEBI:30823"/>
        <dbReference type="ChEBI" id="CHEBI:75688"/>
        <dbReference type="ChEBI" id="CHEBI:77619"/>
    </reaction>
    <physiologicalReaction direction="left-to-right" evidence="37">
        <dbReference type="Rhea" id="RHEA:40984"/>
    </physiologicalReaction>
</comment>
<evidence type="ECO:0000256" key="25">
    <source>
        <dbReference type="ARBA" id="ARBA00048011"/>
    </source>
</evidence>
<dbReference type="GO" id="GO:0004622">
    <property type="term" value="F:phosphatidylcholine lysophospholipase activity"/>
    <property type="evidence" value="ECO:0007669"/>
    <property type="project" value="UniProtKB-EC"/>
</dbReference>
<dbReference type="AlphaFoldDB" id="A0AAD9NTY3"/>
<evidence type="ECO:0000256" key="35">
    <source>
        <dbReference type="ARBA" id="ARBA00048656"/>
    </source>
</evidence>
<evidence type="ECO:0000256" key="12">
    <source>
        <dbReference type="ARBA" id="ARBA00023180"/>
    </source>
</evidence>
<evidence type="ECO:0000256" key="21">
    <source>
        <dbReference type="ARBA" id="ARBA00047324"/>
    </source>
</evidence>
<evidence type="ECO:0000256" key="33">
    <source>
        <dbReference type="ARBA" id="ARBA00048454"/>
    </source>
</evidence>
<comment type="catalytic activity">
    <reaction evidence="24">
        <text>1-hexadecanoyl-2-(9Z)-octadecenoyl-3-octadecanoyl-sn-glycerol + H2O = 1-hexadecanoyl-2-(9Z-octadecenoyl)-sn-glycerol + octadecanoate + H(+)</text>
        <dbReference type="Rhea" id="RHEA:41111"/>
        <dbReference type="ChEBI" id="CHEBI:15377"/>
        <dbReference type="ChEBI" id="CHEBI:15378"/>
        <dbReference type="ChEBI" id="CHEBI:25629"/>
        <dbReference type="ChEBI" id="CHEBI:75466"/>
        <dbReference type="ChEBI" id="CHEBI:77623"/>
    </reaction>
    <physiologicalReaction direction="left-to-right" evidence="24">
        <dbReference type="Rhea" id="RHEA:41112"/>
    </physiologicalReaction>
</comment>
<evidence type="ECO:0000256" key="41">
    <source>
        <dbReference type="ARBA" id="ARBA00049372"/>
    </source>
</evidence>
<comment type="catalytic activity">
    <reaction evidence="21">
        <text>1-hexadecanoyl-2-(9Z)-octadecenoyl-3-octadecanoyl-sn-glycerol + H2O = 2-(9Z-octadecenoyl)-3-octadecanoyl-sn-glycerol + hexadecanoate + H(+)</text>
        <dbReference type="Rhea" id="RHEA:41107"/>
        <dbReference type="ChEBI" id="CHEBI:7896"/>
        <dbReference type="ChEBI" id="CHEBI:15377"/>
        <dbReference type="ChEBI" id="CHEBI:15378"/>
        <dbReference type="ChEBI" id="CHEBI:75558"/>
        <dbReference type="ChEBI" id="CHEBI:77623"/>
    </reaction>
    <physiologicalReaction direction="left-to-right" evidence="21">
        <dbReference type="Rhea" id="RHEA:41108"/>
    </physiologicalReaction>
</comment>
<evidence type="ECO:0000256" key="39">
    <source>
        <dbReference type="ARBA" id="ARBA00048939"/>
    </source>
</evidence>
<feature type="chain" id="PRO_5041934701" description="Phospholipase B1, membrane-associated" evidence="43">
    <location>
        <begin position="22"/>
        <end position="548"/>
    </location>
</feature>
<evidence type="ECO:0000256" key="37">
    <source>
        <dbReference type="ARBA" id="ARBA00048869"/>
    </source>
</evidence>
<evidence type="ECO:0000256" key="34">
    <source>
        <dbReference type="ARBA" id="ARBA00048613"/>
    </source>
</evidence>
<evidence type="ECO:0000256" key="10">
    <source>
        <dbReference type="ARBA" id="ARBA00023098"/>
    </source>
</evidence>
<organism evidence="44 45">
    <name type="scientific">Ridgeia piscesae</name>
    <name type="common">Tubeworm</name>
    <dbReference type="NCBI Taxonomy" id="27915"/>
    <lineage>
        <taxon>Eukaryota</taxon>
        <taxon>Metazoa</taxon>
        <taxon>Spiralia</taxon>
        <taxon>Lophotrochozoa</taxon>
        <taxon>Annelida</taxon>
        <taxon>Polychaeta</taxon>
        <taxon>Sedentaria</taxon>
        <taxon>Canalipalpata</taxon>
        <taxon>Sabellida</taxon>
        <taxon>Siboglinidae</taxon>
        <taxon>Ridgeia</taxon>
    </lineage>
</organism>
<comment type="catalytic activity">
    <reaction evidence="38">
        <text>1-O-hexadecyl-2-(9Z)-octadecenoyl-sn-glycero-3-phosphocholine + H2O = 1-O-hexadecyl-sn-glycero-3-phosphocholine + (9Z)-octadecenoate + H(+)</text>
        <dbReference type="Rhea" id="RHEA:40915"/>
        <dbReference type="ChEBI" id="CHEBI:15377"/>
        <dbReference type="ChEBI" id="CHEBI:15378"/>
        <dbReference type="ChEBI" id="CHEBI:30823"/>
        <dbReference type="ChEBI" id="CHEBI:34112"/>
        <dbReference type="ChEBI" id="CHEBI:64496"/>
    </reaction>
    <physiologicalReaction direction="left-to-right" evidence="38">
        <dbReference type="Rhea" id="RHEA:40916"/>
    </physiologicalReaction>
</comment>
<dbReference type="SUPFAM" id="SSF52266">
    <property type="entry name" value="SGNH hydrolase"/>
    <property type="match status" value="2"/>
</dbReference>
<feature type="signal peptide" evidence="43">
    <location>
        <begin position="1"/>
        <end position="21"/>
    </location>
</feature>
<dbReference type="CDD" id="cd01824">
    <property type="entry name" value="Phospholipase_B_like"/>
    <property type="match status" value="1"/>
</dbReference>
<evidence type="ECO:0000256" key="42">
    <source>
        <dbReference type="ARBA" id="ARBA00049461"/>
    </source>
</evidence>
<evidence type="ECO:0000256" key="26">
    <source>
        <dbReference type="ARBA" id="ARBA00048015"/>
    </source>
</evidence>
<comment type="catalytic activity">
    <reaction evidence="26">
        <text>1-hexadecanoyl-2-(9Z-octadecenoyl)-sn-glycero-3-phospho-(1'-sn-glycerol) + H2O = 1-hexadecanoyl-sn-glycero-3-phospho-(1'-sn-glycerol) + (9Z)-octadecenoate + H(+)</text>
        <dbReference type="Rhea" id="RHEA:40919"/>
        <dbReference type="ChEBI" id="CHEBI:15377"/>
        <dbReference type="ChEBI" id="CHEBI:15378"/>
        <dbReference type="ChEBI" id="CHEBI:30823"/>
        <dbReference type="ChEBI" id="CHEBI:72841"/>
        <dbReference type="ChEBI" id="CHEBI:75158"/>
    </reaction>
    <physiologicalReaction direction="left-to-right" evidence="26">
        <dbReference type="Rhea" id="RHEA:40920"/>
    </physiologicalReaction>
</comment>
<dbReference type="EMBL" id="JAODUO010000437">
    <property type="protein sequence ID" value="KAK2180581.1"/>
    <property type="molecule type" value="Genomic_DNA"/>
</dbReference>
<comment type="catalytic activity">
    <reaction evidence="30">
        <text>1-hexadecanoyl-2-(9Z,12Z-octadecadienoyl)-sn-glycero-3-phosphocholine + H2O = 2-(9Z,12Z-octadecadienoyl)-sn-glycero-3-phosphocholine + hexadecanoate + H(+)</text>
        <dbReference type="Rhea" id="RHEA:40971"/>
        <dbReference type="ChEBI" id="CHEBI:7896"/>
        <dbReference type="ChEBI" id="CHEBI:15377"/>
        <dbReference type="ChEBI" id="CHEBI:15378"/>
        <dbReference type="ChEBI" id="CHEBI:73002"/>
        <dbReference type="ChEBI" id="CHEBI:76084"/>
    </reaction>
    <physiologicalReaction direction="left-to-right" evidence="30">
        <dbReference type="Rhea" id="RHEA:40972"/>
    </physiologicalReaction>
</comment>
<evidence type="ECO:0000313" key="45">
    <source>
        <dbReference type="Proteomes" id="UP001209878"/>
    </source>
</evidence>
<dbReference type="InterPro" id="IPR036514">
    <property type="entry name" value="SGNH_hydro_sf"/>
</dbReference>
<comment type="catalytic activity">
    <reaction evidence="32">
        <text>1,2,3-tri-(9Z-octadecenoyl)-glycerol + H2O = di-(9Z)-octadecenoylglycerol + (9Z)-octadecenoate + H(+)</text>
        <dbReference type="Rhea" id="RHEA:38575"/>
        <dbReference type="ChEBI" id="CHEBI:15377"/>
        <dbReference type="ChEBI" id="CHEBI:15378"/>
        <dbReference type="ChEBI" id="CHEBI:30823"/>
        <dbReference type="ChEBI" id="CHEBI:53753"/>
        <dbReference type="ChEBI" id="CHEBI:75945"/>
    </reaction>
    <physiologicalReaction direction="left-to-right" evidence="32">
        <dbReference type="Rhea" id="RHEA:38576"/>
    </physiologicalReaction>
</comment>
<comment type="similarity">
    <text evidence="2">Belongs to the 'GDSL' lipolytic enzyme family. Phospholipase B1 subfamily.</text>
</comment>
<comment type="catalytic activity">
    <reaction evidence="13">
        <text>a triacylglycerol + H2O = a diacylglycerol + a fatty acid + H(+)</text>
        <dbReference type="Rhea" id="RHEA:12044"/>
        <dbReference type="ChEBI" id="CHEBI:15377"/>
        <dbReference type="ChEBI" id="CHEBI:15378"/>
        <dbReference type="ChEBI" id="CHEBI:17855"/>
        <dbReference type="ChEBI" id="CHEBI:18035"/>
        <dbReference type="ChEBI" id="CHEBI:28868"/>
        <dbReference type="EC" id="3.1.1.3"/>
    </reaction>
    <physiologicalReaction direction="left-to-right" evidence="13">
        <dbReference type="Rhea" id="RHEA:12045"/>
    </physiologicalReaction>
</comment>
<evidence type="ECO:0000256" key="24">
    <source>
        <dbReference type="ARBA" id="ARBA00047459"/>
    </source>
</evidence>
<evidence type="ECO:0000256" key="6">
    <source>
        <dbReference type="ARBA" id="ARBA00022729"/>
    </source>
</evidence>
<comment type="catalytic activity">
    <reaction evidence="33">
        <text>a 1-acyl-sn-glycero-3-phosphocholine + H2O = sn-glycerol 3-phosphocholine + a fatty acid + H(+)</text>
        <dbReference type="Rhea" id="RHEA:15177"/>
        <dbReference type="ChEBI" id="CHEBI:15377"/>
        <dbReference type="ChEBI" id="CHEBI:15378"/>
        <dbReference type="ChEBI" id="CHEBI:16870"/>
        <dbReference type="ChEBI" id="CHEBI:28868"/>
        <dbReference type="ChEBI" id="CHEBI:58168"/>
        <dbReference type="EC" id="3.1.1.5"/>
    </reaction>
    <physiologicalReaction direction="left-to-right" evidence="33">
        <dbReference type="Rhea" id="RHEA:15178"/>
    </physiologicalReaction>
</comment>
<comment type="catalytic activity">
    <reaction evidence="41">
        <text>1,3-di-(9Z-octadecenoyl)-glycerol + H2O = 1-(9Z-octadecenoyl)-glycerol + (9Z)-octadecenoate + H(+)</text>
        <dbReference type="Rhea" id="RHEA:39939"/>
        <dbReference type="ChEBI" id="CHEBI:15377"/>
        <dbReference type="ChEBI" id="CHEBI:15378"/>
        <dbReference type="ChEBI" id="CHEBI:30823"/>
        <dbReference type="ChEBI" id="CHEBI:75342"/>
        <dbReference type="ChEBI" id="CHEBI:75735"/>
    </reaction>
    <physiologicalReaction direction="left-to-right" evidence="41">
        <dbReference type="Rhea" id="RHEA:39940"/>
    </physiologicalReaction>
</comment>
<dbReference type="InterPro" id="IPR038885">
    <property type="entry name" value="PLB1"/>
</dbReference>
<evidence type="ECO:0000256" key="5">
    <source>
        <dbReference type="ARBA" id="ARBA00022692"/>
    </source>
</evidence>
<comment type="catalytic activity">
    <reaction evidence="35">
        <text>1-hexadecanoyl-sn-glycero-3-phosphocholine + H2O = sn-glycerol 3-phosphocholine + hexadecanoate + H(+)</text>
        <dbReference type="Rhea" id="RHEA:40435"/>
        <dbReference type="ChEBI" id="CHEBI:7896"/>
        <dbReference type="ChEBI" id="CHEBI:15377"/>
        <dbReference type="ChEBI" id="CHEBI:15378"/>
        <dbReference type="ChEBI" id="CHEBI:16870"/>
        <dbReference type="ChEBI" id="CHEBI:72998"/>
    </reaction>
    <physiologicalReaction direction="left-to-right" evidence="35">
        <dbReference type="Rhea" id="RHEA:40436"/>
    </physiologicalReaction>
</comment>
<dbReference type="GO" id="GO:0031526">
    <property type="term" value="C:brush border membrane"/>
    <property type="evidence" value="ECO:0007669"/>
    <property type="project" value="TreeGrafter"/>
</dbReference>
<evidence type="ECO:0000256" key="17">
    <source>
        <dbReference type="ARBA" id="ARBA00031182"/>
    </source>
</evidence>
<evidence type="ECO:0000256" key="40">
    <source>
        <dbReference type="ARBA" id="ARBA00049363"/>
    </source>
</evidence>
<keyword evidence="5" id="KW-0812">Transmembrane</keyword>
<comment type="catalytic activity">
    <reaction evidence="31">
        <text>1-octadecanoyl-2-(9Z,12Z)-octadecadienoyl-sn-glycerol + H2O = 1-octadecanoyl-sn-glycerol + (9Z,12Z)-octadecadienoate + H(+)</text>
        <dbReference type="Rhea" id="RHEA:40927"/>
        <dbReference type="ChEBI" id="CHEBI:15377"/>
        <dbReference type="ChEBI" id="CHEBI:15378"/>
        <dbReference type="ChEBI" id="CHEBI:30245"/>
        <dbReference type="ChEBI" id="CHEBI:75550"/>
        <dbReference type="ChEBI" id="CHEBI:77097"/>
    </reaction>
    <physiologicalReaction direction="left-to-right" evidence="31">
        <dbReference type="Rhea" id="RHEA:40928"/>
    </physiologicalReaction>
</comment>
<keyword evidence="8" id="KW-0378">Hydrolase</keyword>
<evidence type="ECO:0000256" key="19">
    <source>
        <dbReference type="ARBA" id="ARBA00033022"/>
    </source>
</evidence>
<comment type="function">
    <text evidence="20">Calcium-independent membrane-associated phospholipase that catalyzes complete diacylation of phospholipids by hydrolyzing both sn-1 and sn-2 fatty acyl chains attached to the glycerol backbone (phospholipase B activity). Has dual phospholipase and lysophospholipase activities toward diacylphospholipids. Preferentially cleaves sn-2 ester bonds over sn-1 bonds. Acts as a lipase toward glycerolipid substrates. Hydrolyzes fatty acyl chains of diacylglycerols with preference for the sn-2 position and of triacylglycerols with not positional selectivity. May also hydrolyze long chain retinyl esters such as retinyl palmitate. May contribute to digestion of dietary phospholipids, glycerolipids and retinoids, facilitating lipid absorption at the brush border.</text>
</comment>
<dbReference type="InterPro" id="IPR001087">
    <property type="entry name" value="GDSL"/>
</dbReference>
<evidence type="ECO:0000256" key="13">
    <source>
        <dbReference type="ARBA" id="ARBA00023369"/>
    </source>
</evidence>
<evidence type="ECO:0000256" key="20">
    <source>
        <dbReference type="ARBA" id="ARBA00045916"/>
    </source>
</evidence>
<keyword evidence="11" id="KW-0472">Membrane</keyword>
<evidence type="ECO:0000256" key="2">
    <source>
        <dbReference type="ARBA" id="ARBA00009979"/>
    </source>
</evidence>
<evidence type="ECO:0000256" key="16">
    <source>
        <dbReference type="ARBA" id="ARBA00029723"/>
    </source>
</evidence>
<keyword evidence="4" id="KW-1003">Cell membrane</keyword>
<comment type="catalytic activity">
    <reaction evidence="42">
        <text>2-(9Z-octadecenoyl)-glycerol + H2O = glycerol + (9Z)-octadecenoate + H(+)</text>
        <dbReference type="Rhea" id="RHEA:38491"/>
        <dbReference type="ChEBI" id="CHEBI:15377"/>
        <dbReference type="ChEBI" id="CHEBI:15378"/>
        <dbReference type="ChEBI" id="CHEBI:17754"/>
        <dbReference type="ChEBI" id="CHEBI:30823"/>
        <dbReference type="ChEBI" id="CHEBI:73990"/>
    </reaction>
    <physiologicalReaction direction="left-to-right" evidence="42">
        <dbReference type="Rhea" id="RHEA:38492"/>
    </physiologicalReaction>
</comment>
<evidence type="ECO:0000256" key="9">
    <source>
        <dbReference type="ARBA" id="ARBA00022989"/>
    </source>
</evidence>
<evidence type="ECO:0000256" key="27">
    <source>
        <dbReference type="ARBA" id="ARBA00048049"/>
    </source>
</evidence>
<reference evidence="44" key="1">
    <citation type="journal article" date="2023" name="Mol. Biol. Evol.">
        <title>Third-Generation Sequencing Reveals the Adaptive Role of the Epigenome in Three Deep-Sea Polychaetes.</title>
        <authorList>
            <person name="Perez M."/>
            <person name="Aroh O."/>
            <person name="Sun Y."/>
            <person name="Lan Y."/>
            <person name="Juniper S.K."/>
            <person name="Young C.R."/>
            <person name="Angers B."/>
            <person name="Qian P.Y."/>
        </authorList>
    </citation>
    <scope>NUCLEOTIDE SEQUENCE</scope>
    <source>
        <strain evidence="44">R07B-5</strain>
    </source>
</reference>
<comment type="catalytic activity">
    <reaction evidence="40">
        <text>1,2-dihexadecanoyl-sn-glycero-3-phosphocholine + 2 H2O = sn-glycerol 3-phosphocholine + 2 hexadecanoate + 2 H(+)</text>
        <dbReference type="Rhea" id="RHEA:40975"/>
        <dbReference type="ChEBI" id="CHEBI:7896"/>
        <dbReference type="ChEBI" id="CHEBI:15377"/>
        <dbReference type="ChEBI" id="CHEBI:15378"/>
        <dbReference type="ChEBI" id="CHEBI:16870"/>
        <dbReference type="ChEBI" id="CHEBI:72999"/>
    </reaction>
    <physiologicalReaction direction="left-to-right" evidence="40">
        <dbReference type="Rhea" id="RHEA:40976"/>
    </physiologicalReaction>
</comment>
<evidence type="ECO:0000256" key="36">
    <source>
        <dbReference type="ARBA" id="ARBA00048699"/>
    </source>
</evidence>
<evidence type="ECO:0000256" key="38">
    <source>
        <dbReference type="ARBA" id="ARBA00048872"/>
    </source>
</evidence>
<name>A0AAD9NTY3_RIDPI</name>
<comment type="catalytic activity">
    <reaction evidence="27">
        <text>a 1-O-alkyl-2-acyl-sn-glycero-3-phosphocholine + H2O = a 1-O-alkyl-sn-glycero-3-phosphocholine + a fatty acid + H(+)</text>
        <dbReference type="Rhea" id="RHEA:36231"/>
        <dbReference type="ChEBI" id="CHEBI:15377"/>
        <dbReference type="ChEBI" id="CHEBI:15378"/>
        <dbReference type="ChEBI" id="CHEBI:28868"/>
        <dbReference type="ChEBI" id="CHEBI:30909"/>
        <dbReference type="ChEBI" id="CHEBI:36702"/>
        <dbReference type="EC" id="3.1.1.4"/>
    </reaction>
    <physiologicalReaction direction="left-to-right" evidence="27">
        <dbReference type="Rhea" id="RHEA:36232"/>
    </physiologicalReaction>
</comment>
<comment type="catalytic activity">
    <reaction evidence="29">
        <text>1,2-dihexadecanoyl-sn-glycero-3-phosphocholine + H2O = 1-hexadecanoyl-sn-glycero-3-phosphocholine + hexadecanoate + H(+)</text>
        <dbReference type="Rhea" id="RHEA:41223"/>
        <dbReference type="ChEBI" id="CHEBI:7896"/>
        <dbReference type="ChEBI" id="CHEBI:15377"/>
        <dbReference type="ChEBI" id="CHEBI:15378"/>
        <dbReference type="ChEBI" id="CHEBI:72998"/>
        <dbReference type="ChEBI" id="CHEBI:72999"/>
    </reaction>
    <physiologicalReaction direction="left-to-right" evidence="29">
        <dbReference type="Rhea" id="RHEA:41224"/>
    </physiologicalReaction>
</comment>
<dbReference type="Pfam" id="PF00657">
    <property type="entry name" value="Lipase_GDSL"/>
    <property type="match status" value="2"/>
</dbReference>
<dbReference type="GO" id="GO:0004806">
    <property type="term" value="F:triacylglycerol lipase activity"/>
    <property type="evidence" value="ECO:0007669"/>
    <property type="project" value="UniProtKB-EC"/>
</dbReference>
<evidence type="ECO:0000256" key="28">
    <source>
        <dbReference type="ARBA" id="ARBA00048058"/>
    </source>
</evidence>
<keyword evidence="7" id="KW-0677">Repeat</keyword>
<proteinExistence type="inferred from homology"/>
<comment type="catalytic activity">
    <reaction evidence="34">
        <text>1-hexadecanoyl-2-(9Z-octadecenoyl)-sn-glycero-3-phosphoethanolamine + H2O = 1-hexadecanoyl-sn-glycero-3-phosphoethanolamine + (9Z)-octadecenoate + H(+)</text>
        <dbReference type="Rhea" id="RHEA:40911"/>
        <dbReference type="ChEBI" id="CHEBI:15377"/>
        <dbReference type="ChEBI" id="CHEBI:15378"/>
        <dbReference type="ChEBI" id="CHEBI:30823"/>
        <dbReference type="ChEBI" id="CHEBI:73004"/>
        <dbReference type="ChEBI" id="CHEBI:73007"/>
    </reaction>
    <physiologicalReaction direction="left-to-right" evidence="34">
        <dbReference type="Rhea" id="RHEA:40912"/>
    </physiologicalReaction>
</comment>
<keyword evidence="10" id="KW-0443">Lipid metabolism</keyword>
<keyword evidence="9" id="KW-1133">Transmembrane helix</keyword>
<keyword evidence="45" id="KW-1185">Reference proteome</keyword>
<evidence type="ECO:0000256" key="31">
    <source>
        <dbReference type="ARBA" id="ARBA00048374"/>
    </source>
</evidence>
<evidence type="ECO:0000256" key="30">
    <source>
        <dbReference type="ARBA" id="ARBA00048362"/>
    </source>
</evidence>
<evidence type="ECO:0000256" key="32">
    <source>
        <dbReference type="ARBA" id="ARBA00048386"/>
    </source>
</evidence>
<comment type="caution">
    <text evidence="44">The sequence shown here is derived from an EMBL/GenBank/DDBJ whole genome shotgun (WGS) entry which is preliminary data.</text>
</comment>
<keyword evidence="6 43" id="KW-0732">Signal</keyword>
<comment type="catalytic activity">
    <reaction evidence="22">
        <text>1,3-dihexadecanoyl-2-(9Z-octadecenoyl)glycerol + H2O = 1-hexadecanoyl-2-(9Z-octadecenoyl)-glycerol + hexadecanoate + H(+)</text>
        <dbReference type="Rhea" id="RHEA:40979"/>
        <dbReference type="ChEBI" id="CHEBI:7896"/>
        <dbReference type="ChEBI" id="CHEBI:15377"/>
        <dbReference type="ChEBI" id="CHEBI:15378"/>
        <dbReference type="ChEBI" id="CHEBI:75585"/>
        <dbReference type="ChEBI" id="CHEBI:75688"/>
    </reaction>
    <physiologicalReaction direction="left-to-right" evidence="22">
        <dbReference type="Rhea" id="RHEA:40980"/>
    </physiologicalReaction>
</comment>
<evidence type="ECO:0000256" key="8">
    <source>
        <dbReference type="ARBA" id="ARBA00022801"/>
    </source>
</evidence>
<evidence type="ECO:0000256" key="4">
    <source>
        <dbReference type="ARBA" id="ARBA00022475"/>
    </source>
</evidence>
<dbReference type="GO" id="GO:0006644">
    <property type="term" value="P:phospholipid metabolic process"/>
    <property type="evidence" value="ECO:0007669"/>
    <property type="project" value="TreeGrafter"/>
</dbReference>
<comment type="catalytic activity">
    <reaction evidence="28">
        <text>1,2-di-(9Z-octadecenoyl)-sn-glycero-3-phosphocholine + H2O = 1-(9Z-octadecenoyl)-sn-glycero-3-phosphocholine + (9Z)-octadecenoate + H(+)</text>
        <dbReference type="Rhea" id="RHEA:40923"/>
        <dbReference type="ChEBI" id="CHEBI:15377"/>
        <dbReference type="ChEBI" id="CHEBI:15378"/>
        <dbReference type="ChEBI" id="CHEBI:28610"/>
        <dbReference type="ChEBI" id="CHEBI:30823"/>
        <dbReference type="ChEBI" id="CHEBI:74669"/>
    </reaction>
    <physiologicalReaction direction="left-to-right" evidence="28">
        <dbReference type="Rhea" id="RHEA:40924"/>
    </physiologicalReaction>
</comment>
<evidence type="ECO:0000256" key="3">
    <source>
        <dbReference type="ARBA" id="ARBA00015133"/>
    </source>
</evidence>
<comment type="catalytic activity">
    <reaction evidence="25">
        <text>2,3-di-(9Z)-octadecenoyl-sn-glycerol + H2O = 3-(9Z-octadecenoyl)-sn-glycerol + (9Z)-octadecenoate + H(+)</text>
        <dbReference type="Rhea" id="RHEA:42604"/>
        <dbReference type="ChEBI" id="CHEBI:15377"/>
        <dbReference type="ChEBI" id="CHEBI:15378"/>
        <dbReference type="ChEBI" id="CHEBI:30823"/>
        <dbReference type="ChEBI" id="CHEBI:75824"/>
        <dbReference type="ChEBI" id="CHEBI:75938"/>
    </reaction>
    <physiologicalReaction direction="left-to-right" evidence="25">
        <dbReference type="Rhea" id="RHEA:42605"/>
    </physiologicalReaction>
</comment>